<keyword evidence="3 6" id="KW-0067">ATP-binding</keyword>
<proteinExistence type="predicted"/>
<dbReference type="GO" id="GO:0016887">
    <property type="term" value="F:ATP hydrolysis activity"/>
    <property type="evidence" value="ECO:0007669"/>
    <property type="project" value="InterPro"/>
</dbReference>
<dbReference type="PANTHER" id="PTHR42788:SF13">
    <property type="entry name" value="ALIPHATIC SULFONATES IMPORT ATP-BINDING PROTEIN SSUB"/>
    <property type="match status" value="1"/>
</dbReference>
<dbReference type="EMBL" id="JAEACQ010000232">
    <property type="protein sequence ID" value="MBL7629591.1"/>
    <property type="molecule type" value="Genomic_DNA"/>
</dbReference>
<evidence type="ECO:0000256" key="4">
    <source>
        <dbReference type="SAM" id="MobiDB-lite"/>
    </source>
</evidence>
<evidence type="ECO:0000256" key="1">
    <source>
        <dbReference type="ARBA" id="ARBA00022448"/>
    </source>
</evidence>
<feature type="compositionally biased region" description="Low complexity" evidence="4">
    <location>
        <begin position="12"/>
        <end position="28"/>
    </location>
</feature>
<dbReference type="InterPro" id="IPR017871">
    <property type="entry name" value="ABC_transporter-like_CS"/>
</dbReference>
<gene>
    <name evidence="6" type="ORF">I7412_20950</name>
</gene>
<dbReference type="InterPro" id="IPR050166">
    <property type="entry name" value="ABC_transporter_ATP-bind"/>
</dbReference>
<evidence type="ECO:0000256" key="2">
    <source>
        <dbReference type="ARBA" id="ARBA00022741"/>
    </source>
</evidence>
<dbReference type="InterPro" id="IPR027417">
    <property type="entry name" value="P-loop_NTPase"/>
</dbReference>
<feature type="region of interest" description="Disordered" evidence="4">
    <location>
        <begin position="1"/>
        <end position="31"/>
    </location>
</feature>
<dbReference type="Proteomes" id="UP000604475">
    <property type="component" value="Unassembled WGS sequence"/>
</dbReference>
<dbReference type="InterPro" id="IPR003439">
    <property type="entry name" value="ABC_transporter-like_ATP-bd"/>
</dbReference>
<dbReference type="RefSeq" id="WP_203031789.1">
    <property type="nucleotide sequence ID" value="NZ_JAEACQ010000232.1"/>
</dbReference>
<protein>
    <submittedName>
        <fullName evidence="6">ABC transporter ATP-binding protein</fullName>
    </submittedName>
</protein>
<dbReference type="SUPFAM" id="SSF52540">
    <property type="entry name" value="P-loop containing nucleoside triphosphate hydrolases"/>
    <property type="match status" value="1"/>
</dbReference>
<dbReference type="PROSITE" id="PS00211">
    <property type="entry name" value="ABC_TRANSPORTER_1"/>
    <property type="match status" value="1"/>
</dbReference>
<evidence type="ECO:0000313" key="6">
    <source>
        <dbReference type="EMBL" id="MBL7629591.1"/>
    </source>
</evidence>
<comment type="caution">
    <text evidence="6">The sequence shown here is derived from an EMBL/GenBank/DDBJ whole genome shotgun (WGS) entry which is preliminary data.</text>
</comment>
<dbReference type="Gene3D" id="3.40.50.300">
    <property type="entry name" value="P-loop containing nucleotide triphosphate hydrolases"/>
    <property type="match status" value="1"/>
</dbReference>
<dbReference type="InterPro" id="IPR003593">
    <property type="entry name" value="AAA+_ATPase"/>
</dbReference>
<feature type="domain" description="ABC transporter" evidence="5">
    <location>
        <begin position="36"/>
        <end position="277"/>
    </location>
</feature>
<evidence type="ECO:0000259" key="5">
    <source>
        <dbReference type="PROSITE" id="PS50893"/>
    </source>
</evidence>
<evidence type="ECO:0000313" key="7">
    <source>
        <dbReference type="Proteomes" id="UP000604475"/>
    </source>
</evidence>
<dbReference type="AlphaFoldDB" id="A0A937RPG5"/>
<dbReference type="CDD" id="cd03293">
    <property type="entry name" value="ABC_NrtD_SsuB_transporters"/>
    <property type="match status" value="1"/>
</dbReference>
<dbReference type="GO" id="GO:0005524">
    <property type="term" value="F:ATP binding"/>
    <property type="evidence" value="ECO:0007669"/>
    <property type="project" value="UniProtKB-KW"/>
</dbReference>
<evidence type="ECO:0000256" key="3">
    <source>
        <dbReference type="ARBA" id="ARBA00022840"/>
    </source>
</evidence>
<dbReference type="SMART" id="SM00382">
    <property type="entry name" value="AAA"/>
    <property type="match status" value="1"/>
</dbReference>
<organism evidence="6 7">
    <name type="scientific">Frankia nepalensis</name>
    <dbReference type="NCBI Taxonomy" id="1836974"/>
    <lineage>
        <taxon>Bacteria</taxon>
        <taxon>Bacillati</taxon>
        <taxon>Actinomycetota</taxon>
        <taxon>Actinomycetes</taxon>
        <taxon>Frankiales</taxon>
        <taxon>Frankiaceae</taxon>
        <taxon>Frankia</taxon>
    </lineage>
</organism>
<keyword evidence="2" id="KW-0547">Nucleotide-binding</keyword>
<dbReference type="PANTHER" id="PTHR42788">
    <property type="entry name" value="TAURINE IMPORT ATP-BINDING PROTEIN-RELATED"/>
    <property type="match status" value="1"/>
</dbReference>
<keyword evidence="7" id="KW-1185">Reference proteome</keyword>
<dbReference type="Pfam" id="PF00005">
    <property type="entry name" value="ABC_tran"/>
    <property type="match status" value="1"/>
</dbReference>
<feature type="compositionally biased region" description="Basic and acidic residues" evidence="4">
    <location>
        <begin position="1"/>
        <end position="10"/>
    </location>
</feature>
<sequence>MPSPADDPRPLGHAVAGATAPAPAGPSGEARRGAAVSVTGVSQWFGRRGARRHALDDVSLEIEAGEFVCLIGPSGCGKSTLLNLVAGFVAPTTGTVATDGAPVTGPGADRGVVFQQPRLFPWLSVRSNVALGPRLAGMRRADRRRIADEALALVGLSDVADRPPYELSGGMQQRAAIARALGGRPRVLLMDEPFAALDALTRERLQDEILRVWAATGTTVVFVTHSVEEAVYLGTRVVAFSARPGRVIFDELGGFGARTDREDLRSEPDFVTFRDRVHRVIRTAAGG</sequence>
<reference evidence="6" key="1">
    <citation type="submission" date="2020-12" db="EMBL/GenBank/DDBJ databases">
        <title>Genomic characterization of non-nitrogen-fixing Frankia strains.</title>
        <authorList>
            <person name="Carlos-Shanley C."/>
            <person name="Guerra T."/>
            <person name="Hahn D."/>
        </authorList>
    </citation>
    <scope>NUCLEOTIDE SEQUENCE</scope>
    <source>
        <strain evidence="6">CN6</strain>
    </source>
</reference>
<dbReference type="PROSITE" id="PS50893">
    <property type="entry name" value="ABC_TRANSPORTER_2"/>
    <property type="match status" value="1"/>
</dbReference>
<name>A0A937RPG5_9ACTN</name>
<keyword evidence="1" id="KW-0813">Transport</keyword>
<accession>A0A937RPG5</accession>